<comment type="caution">
    <text evidence="2">The sequence shown here is derived from an EMBL/GenBank/DDBJ whole genome shotgun (WGS) entry which is preliminary data.</text>
</comment>
<dbReference type="Proteomes" id="UP001230268">
    <property type="component" value="Unassembled WGS sequence"/>
</dbReference>
<evidence type="ECO:0000313" key="3">
    <source>
        <dbReference type="Proteomes" id="UP001230268"/>
    </source>
</evidence>
<keyword evidence="3" id="KW-1185">Reference proteome</keyword>
<reference evidence="2" key="1">
    <citation type="submission" date="2023-08" db="EMBL/GenBank/DDBJ databases">
        <title>Draft sequence of the Babesia gibsoni genome.</title>
        <authorList>
            <person name="Yamagishi J.Y."/>
            <person name="Xuan X.X."/>
        </authorList>
    </citation>
    <scope>NUCLEOTIDE SEQUENCE</scope>
    <source>
        <strain evidence="2">Azabu</strain>
    </source>
</reference>
<evidence type="ECO:0000256" key="1">
    <source>
        <dbReference type="SAM" id="MobiDB-lite"/>
    </source>
</evidence>
<sequence>MRGKQDNRDSEALTSSYEDRCGSTMPTRSNSVEHSTKVRHIVECPLTMRASVEGWNATESQGEYLINKLRHAFDVEAVEYANTPRSQAATVTSNNSSDTEIETVHNGQGMYGDIPNLSTMETLDRPTISLGDLKKAVDLDNVLYGDMRNDMIVKSQNSTTTAASYRFEQPRPAWHFFHAITSNDVYNHAEDWGIDRSIYTRYSRSGFFSDCHVADSFFHGEYLDDRDCEDFAEYRAPLVICIISTSRDVRVNEVQKGIIPLAVSLLDRYIVKQKHRMSTLLSNTNLRIQAKYGHEQIKSEPQSSNVSPNDFSPYDSKFASNYDTKKAMLGVMPKHLQPFMGFQDQGLGEERQHVGDDGDYDMRNDDDAHSHYEDYDKIDSGSETGDSGLSIDFEIMYNFIAAACYFIADRYNGPTHTSVKLLLDKWAETSYQFTKTKRAALYISRYQAAAMSVIMAFMLKITFVLEYKFTVPFPCNMVEDLLLSTPDFNLSQNPSEHSMYQKLAAIMSRIAYVDDSFHRFKPSIVTLSIYHLIRKLAIHQKWVRDEDAWLLVDESDPEIRNCADLMANTFLQFVDTDLLDVLAQPVFLKQPREIIFNHLFDDWGDIELRKLVEVGNTLVML</sequence>
<dbReference type="AlphaFoldDB" id="A0AAD8PGG6"/>
<feature type="compositionally biased region" description="Polar residues" evidence="1">
    <location>
        <begin position="24"/>
        <end position="33"/>
    </location>
</feature>
<protein>
    <submittedName>
        <fullName evidence="2">Uncharacterized protein</fullName>
    </submittedName>
</protein>
<proteinExistence type="predicted"/>
<feature type="region of interest" description="Disordered" evidence="1">
    <location>
        <begin position="1"/>
        <end position="34"/>
    </location>
</feature>
<gene>
    <name evidence="2" type="ORF">BgAZ_109560</name>
</gene>
<organism evidence="2 3">
    <name type="scientific">Babesia gibsoni</name>
    <dbReference type="NCBI Taxonomy" id="33632"/>
    <lineage>
        <taxon>Eukaryota</taxon>
        <taxon>Sar</taxon>
        <taxon>Alveolata</taxon>
        <taxon>Apicomplexa</taxon>
        <taxon>Aconoidasida</taxon>
        <taxon>Piroplasmida</taxon>
        <taxon>Babesiidae</taxon>
        <taxon>Babesia</taxon>
    </lineage>
</organism>
<dbReference type="EMBL" id="JAVEPI010000001">
    <property type="protein sequence ID" value="KAK1445050.1"/>
    <property type="molecule type" value="Genomic_DNA"/>
</dbReference>
<accession>A0AAD8PGG6</accession>
<evidence type="ECO:0000313" key="2">
    <source>
        <dbReference type="EMBL" id="KAK1445050.1"/>
    </source>
</evidence>
<name>A0AAD8PGG6_BABGI</name>
<feature type="compositionally biased region" description="Basic and acidic residues" evidence="1">
    <location>
        <begin position="1"/>
        <end position="21"/>
    </location>
</feature>